<evidence type="ECO:0000313" key="10">
    <source>
        <dbReference type="Proteomes" id="UP000448867"/>
    </source>
</evidence>
<reference evidence="9 10" key="1">
    <citation type="submission" date="2019-11" db="EMBL/GenBank/DDBJ databases">
        <title>Bacillus lacus genome.</title>
        <authorList>
            <person name="Allen C.J."/>
            <person name="Newman J.D."/>
        </authorList>
    </citation>
    <scope>NUCLEOTIDE SEQUENCE [LARGE SCALE GENOMIC DNA]</scope>
    <source>
        <strain evidence="9 10">KCTC 33946</strain>
    </source>
</reference>
<dbReference type="GO" id="GO:0005886">
    <property type="term" value="C:plasma membrane"/>
    <property type="evidence" value="ECO:0007669"/>
    <property type="project" value="UniProtKB-SubCell"/>
</dbReference>
<dbReference type="OrthoDB" id="554695at2"/>
<keyword evidence="7 8" id="KW-0472">Membrane</keyword>
<feature type="transmembrane region" description="Helical" evidence="8">
    <location>
        <begin position="48"/>
        <end position="70"/>
    </location>
</feature>
<keyword evidence="10" id="KW-1185">Reference proteome</keyword>
<keyword evidence="5 8" id="KW-0812">Transmembrane</keyword>
<evidence type="ECO:0000256" key="8">
    <source>
        <dbReference type="RuleBase" id="RU363041"/>
    </source>
</evidence>
<dbReference type="InterPro" id="IPR052017">
    <property type="entry name" value="TSUP"/>
</dbReference>
<comment type="caution">
    <text evidence="9">The sequence shown here is derived from an EMBL/GenBank/DDBJ whole genome shotgun (WGS) entry which is preliminary data.</text>
</comment>
<feature type="transmembrane region" description="Helical" evidence="8">
    <location>
        <begin position="82"/>
        <end position="105"/>
    </location>
</feature>
<feature type="transmembrane region" description="Helical" evidence="8">
    <location>
        <begin position="267"/>
        <end position="283"/>
    </location>
</feature>
<accession>A0A7X2IXP9</accession>
<dbReference type="PANTHER" id="PTHR30269">
    <property type="entry name" value="TRANSMEMBRANE PROTEIN YFCA"/>
    <property type="match status" value="1"/>
</dbReference>
<keyword evidence="6 8" id="KW-1133">Transmembrane helix</keyword>
<organism evidence="9 10">
    <name type="scientific">Metabacillus lacus</name>
    <dbReference type="NCBI Taxonomy" id="1983721"/>
    <lineage>
        <taxon>Bacteria</taxon>
        <taxon>Bacillati</taxon>
        <taxon>Bacillota</taxon>
        <taxon>Bacilli</taxon>
        <taxon>Bacillales</taxon>
        <taxon>Bacillaceae</taxon>
        <taxon>Metabacillus</taxon>
    </lineage>
</organism>
<feature type="transmembrane region" description="Helical" evidence="8">
    <location>
        <begin position="117"/>
        <end position="134"/>
    </location>
</feature>
<evidence type="ECO:0000256" key="5">
    <source>
        <dbReference type="ARBA" id="ARBA00022692"/>
    </source>
</evidence>
<proteinExistence type="inferred from homology"/>
<keyword evidence="3" id="KW-0813">Transport</keyword>
<feature type="transmembrane region" description="Helical" evidence="8">
    <location>
        <begin position="140"/>
        <end position="158"/>
    </location>
</feature>
<feature type="transmembrane region" description="Helical" evidence="8">
    <location>
        <begin position="6"/>
        <end position="27"/>
    </location>
</feature>
<keyword evidence="4 8" id="KW-1003">Cell membrane</keyword>
<name>A0A7X2IXP9_9BACI</name>
<dbReference type="InterPro" id="IPR002781">
    <property type="entry name" value="TM_pro_TauE-like"/>
</dbReference>
<dbReference type="EMBL" id="WKKI01000006">
    <property type="protein sequence ID" value="MRX71575.1"/>
    <property type="molecule type" value="Genomic_DNA"/>
</dbReference>
<evidence type="ECO:0000256" key="7">
    <source>
        <dbReference type="ARBA" id="ARBA00023136"/>
    </source>
</evidence>
<dbReference type="Proteomes" id="UP000448867">
    <property type="component" value="Unassembled WGS sequence"/>
</dbReference>
<evidence type="ECO:0000256" key="6">
    <source>
        <dbReference type="ARBA" id="ARBA00022989"/>
    </source>
</evidence>
<evidence type="ECO:0000256" key="3">
    <source>
        <dbReference type="ARBA" id="ARBA00022448"/>
    </source>
</evidence>
<evidence type="ECO:0000256" key="1">
    <source>
        <dbReference type="ARBA" id="ARBA00004651"/>
    </source>
</evidence>
<dbReference type="PANTHER" id="PTHR30269:SF0">
    <property type="entry name" value="MEMBRANE TRANSPORTER PROTEIN YFCA-RELATED"/>
    <property type="match status" value="1"/>
</dbReference>
<evidence type="ECO:0000313" key="9">
    <source>
        <dbReference type="EMBL" id="MRX71575.1"/>
    </source>
</evidence>
<gene>
    <name evidence="9" type="ORF">GJU40_05215</name>
</gene>
<feature type="transmembrane region" description="Helical" evidence="8">
    <location>
        <begin position="212"/>
        <end position="231"/>
    </location>
</feature>
<dbReference type="Pfam" id="PF01925">
    <property type="entry name" value="TauE"/>
    <property type="match status" value="1"/>
</dbReference>
<evidence type="ECO:0000256" key="4">
    <source>
        <dbReference type="ARBA" id="ARBA00022475"/>
    </source>
</evidence>
<comment type="similarity">
    <text evidence="2 8">Belongs to the 4-toluene sulfonate uptake permease (TSUP) (TC 2.A.102) family.</text>
</comment>
<protein>
    <recommendedName>
        <fullName evidence="8">Probable membrane transporter protein</fullName>
    </recommendedName>
</protein>
<comment type="subcellular location">
    <subcellularLocation>
        <location evidence="1 8">Cell membrane</location>
        <topology evidence="1 8">Multi-pass membrane protein</topology>
    </subcellularLocation>
</comment>
<evidence type="ECO:0000256" key="2">
    <source>
        <dbReference type="ARBA" id="ARBA00009142"/>
    </source>
</evidence>
<sequence length="286" mass="31303">MQAISPPISFSYIICHFFSNFIINKLYIQYECQTVSYHSLREVSRMEFILFLIGFAASFLGTLGGGGGMINMPAMMLAGIPIHTIIAVNKFSNTISSFSSFFILLKDRKVEFREAAALLPVAFAGGITGAGLAAMIPPEYLEKMALVFLTFACALLFWKQPKHLENKQKLSPALYPALYGTGIYDGIFGPGQAVMLMQIYLSRSFPYMKAIALTRFQTFASCLGAAILYGLGGLIDWSIAVYLAAGSLSGAQLAVRTANKLSKKQGIWIVRISALCLLCYLYVNAL</sequence>
<dbReference type="AlphaFoldDB" id="A0A7X2IXP9"/>